<evidence type="ECO:0000313" key="1">
    <source>
        <dbReference type="EMBL" id="ERZ96899.1"/>
    </source>
</evidence>
<protein>
    <submittedName>
        <fullName evidence="1">Uncharacterized protein</fullName>
    </submittedName>
</protein>
<dbReference type="EMBL" id="KI300046">
    <property type="protein sequence ID" value="ERZ96899.1"/>
    <property type="molecule type" value="Genomic_DNA"/>
</dbReference>
<organism evidence="1">
    <name type="scientific">Rhizophagus irregularis (strain DAOM 181602 / DAOM 197198 / MUCL 43194)</name>
    <name type="common">Arbuscular mycorrhizal fungus</name>
    <name type="synonym">Glomus intraradices</name>
    <dbReference type="NCBI Taxonomy" id="747089"/>
    <lineage>
        <taxon>Eukaryota</taxon>
        <taxon>Fungi</taxon>
        <taxon>Fungi incertae sedis</taxon>
        <taxon>Mucoromycota</taxon>
        <taxon>Glomeromycotina</taxon>
        <taxon>Glomeromycetes</taxon>
        <taxon>Glomerales</taxon>
        <taxon>Glomeraceae</taxon>
        <taxon>Rhizophagus</taxon>
    </lineage>
</organism>
<sequence length="58" mass="6268">MLAVTVILRHSVVSEINKYPKKESVVTQNSSVVPTKINFCGTAIAKKGKICIPVLAEL</sequence>
<name>U9SLX9_RHIID</name>
<gene>
    <name evidence="1" type="ORF">GLOINDRAFT_12123</name>
</gene>
<dbReference type="AlphaFoldDB" id="U9SLX9"/>
<accession>U9SLX9</accession>
<dbReference type="HOGENOM" id="CLU_2980297_0_0_1"/>
<proteinExistence type="predicted"/>
<reference evidence="1" key="1">
    <citation type="submission" date="2013-07" db="EMBL/GenBank/DDBJ databases">
        <title>The genome of an arbuscular mycorrhizal fungus provides insights into the evolution of the oldest plant symbiosis.</title>
        <authorList>
            <consortium name="DOE Joint Genome Institute"/>
            <person name="Tisserant E."/>
            <person name="Malbreil M."/>
            <person name="Kuo A."/>
            <person name="Kohler A."/>
            <person name="Symeonidi A."/>
            <person name="Balestrini R."/>
            <person name="Charron P."/>
            <person name="Duensing N."/>
            <person name="Frei-dit-Frey N."/>
            <person name="Gianinazzi-Pearson V."/>
            <person name="Gilbert B."/>
            <person name="Handa Y."/>
            <person name="Hijri M."/>
            <person name="Kaul R."/>
            <person name="Kawaguchi M."/>
            <person name="Krajinski F."/>
            <person name="Lammers P."/>
            <person name="Lapierre D."/>
            <person name="Masclaux F.G."/>
            <person name="Murat C."/>
            <person name="Morin E."/>
            <person name="Ndikumana S."/>
            <person name="Pagni M."/>
            <person name="Petitpierre D."/>
            <person name="Requena N."/>
            <person name="Rosikiewicz P."/>
            <person name="Riley R."/>
            <person name="Saito K."/>
            <person name="San Clemente H."/>
            <person name="Shapiro H."/>
            <person name="van Tuinen D."/>
            <person name="Becard G."/>
            <person name="Bonfante P."/>
            <person name="Paszkowski U."/>
            <person name="Shachar-Hill Y."/>
            <person name="Young J.P."/>
            <person name="Sanders I.R."/>
            <person name="Henrissat B."/>
            <person name="Rensing S.A."/>
            <person name="Grigoriev I.V."/>
            <person name="Corradi N."/>
            <person name="Roux C."/>
            <person name="Martin F."/>
        </authorList>
    </citation>
    <scope>NUCLEOTIDE SEQUENCE</scope>
    <source>
        <strain evidence="1">DAOM 197198</strain>
    </source>
</reference>